<comment type="caution">
    <text evidence="1">The sequence shown here is derived from an EMBL/GenBank/DDBJ whole genome shotgun (WGS) entry which is preliminary data.</text>
</comment>
<gene>
    <name evidence="1" type="ORF">PGT21_003475</name>
    <name evidence="2" type="ORF">PGTUg99_005477</name>
</gene>
<dbReference type="Proteomes" id="UP000325313">
    <property type="component" value="Unassembled WGS sequence"/>
</dbReference>
<reference evidence="3 4" key="1">
    <citation type="submission" date="2019-05" db="EMBL/GenBank/DDBJ databases">
        <title>Emergence of the Ug99 lineage of the wheat stem rust pathogen through somatic hybridization.</title>
        <authorList>
            <person name="Li F."/>
            <person name="Upadhyaya N.M."/>
            <person name="Sperschneider J."/>
            <person name="Matny O."/>
            <person name="Nguyen-Phuc H."/>
            <person name="Mago R."/>
            <person name="Raley C."/>
            <person name="Miller M.E."/>
            <person name="Silverstein K.A.T."/>
            <person name="Henningsen E."/>
            <person name="Hirsch C.D."/>
            <person name="Visser B."/>
            <person name="Pretorius Z.A."/>
            <person name="Steffenson B.J."/>
            <person name="Schwessinger B."/>
            <person name="Dodds P.N."/>
            <person name="Figueroa M."/>
        </authorList>
    </citation>
    <scope>NUCLEOTIDE SEQUENCE [LARGE SCALE GENOMIC DNA]</scope>
    <source>
        <strain evidence="1">21-0</strain>
        <strain evidence="2 4">Ug99</strain>
    </source>
</reference>
<evidence type="ECO:0000313" key="2">
    <source>
        <dbReference type="EMBL" id="KAA1137153.1"/>
    </source>
</evidence>
<evidence type="ECO:0000313" key="1">
    <source>
        <dbReference type="EMBL" id="KAA1096047.1"/>
    </source>
</evidence>
<dbReference type="Proteomes" id="UP000324748">
    <property type="component" value="Unassembled WGS sequence"/>
</dbReference>
<dbReference type="AlphaFoldDB" id="A0A5B0P3C0"/>
<protein>
    <submittedName>
        <fullName evidence="1">Uncharacterized protein</fullName>
    </submittedName>
</protein>
<name>A0A5B0P3C0_PUCGR</name>
<sequence>MWARNFKEIEWLGGGGKEDEEVDHVCLVEGLEHLCLVDLKTDDSFQVDLKTGVGFQVGLKTNAGSQVSLKTDAGSQVGMKTSFGSQVDLKSSFVFQVGWKTMSGKVFWVPTLKWSSSRLQNPKWF</sequence>
<keyword evidence="3" id="KW-1185">Reference proteome</keyword>
<dbReference type="EMBL" id="VSWC01000067">
    <property type="protein sequence ID" value="KAA1096047.1"/>
    <property type="molecule type" value="Genomic_DNA"/>
</dbReference>
<accession>A0A5B0P3C0</accession>
<dbReference type="EMBL" id="VDEP01000011">
    <property type="protein sequence ID" value="KAA1137153.1"/>
    <property type="molecule type" value="Genomic_DNA"/>
</dbReference>
<evidence type="ECO:0000313" key="3">
    <source>
        <dbReference type="Proteomes" id="UP000324748"/>
    </source>
</evidence>
<proteinExistence type="predicted"/>
<evidence type="ECO:0000313" key="4">
    <source>
        <dbReference type="Proteomes" id="UP000325313"/>
    </source>
</evidence>
<organism evidence="1 3">
    <name type="scientific">Puccinia graminis f. sp. tritici</name>
    <dbReference type="NCBI Taxonomy" id="56615"/>
    <lineage>
        <taxon>Eukaryota</taxon>
        <taxon>Fungi</taxon>
        <taxon>Dikarya</taxon>
        <taxon>Basidiomycota</taxon>
        <taxon>Pucciniomycotina</taxon>
        <taxon>Pucciniomycetes</taxon>
        <taxon>Pucciniales</taxon>
        <taxon>Pucciniaceae</taxon>
        <taxon>Puccinia</taxon>
    </lineage>
</organism>